<sequence>MAIETNIWIYWFFCAIATVLVIFNRKFADTLLSPDLNSPQKDQNYKISLILGWVFTLLASAIYILFTAKKETGSYELTDLIGFSFFNGVLEQFMFIFWFLVGCYLAQKKFAKHSMVIFVFGYIGYFLYSGLIHPLFWFQVLPDHEPFMPMAFILPLMSIFWMWLFWRYRAVVAISIMHIVIDFLTVGHLHFPWFESIQLI</sequence>
<reference evidence="2 3" key="2">
    <citation type="submission" date="2018-03" db="EMBL/GenBank/DDBJ databases">
        <title>The ancient ancestry and fast evolution of plastids.</title>
        <authorList>
            <person name="Moore K.R."/>
            <person name="Magnabosco C."/>
            <person name="Momper L."/>
            <person name="Gold D.A."/>
            <person name="Bosak T."/>
            <person name="Fournier G.P."/>
        </authorList>
    </citation>
    <scope>NUCLEOTIDE SEQUENCE [LARGE SCALE GENOMIC DNA]</scope>
    <source>
        <strain evidence="2 3">CCAP 1448/3</strain>
    </source>
</reference>
<reference evidence="2 3" key="1">
    <citation type="submission" date="2018-02" db="EMBL/GenBank/DDBJ databases">
        <authorList>
            <person name="Cohen D.B."/>
            <person name="Kent A.D."/>
        </authorList>
    </citation>
    <scope>NUCLEOTIDE SEQUENCE [LARGE SCALE GENOMIC DNA]</scope>
    <source>
        <strain evidence="2 3">CCAP 1448/3</strain>
    </source>
</reference>
<dbReference type="OrthoDB" id="582106at2"/>
<accession>A0A2T1C985</accession>
<organism evidence="2 3">
    <name type="scientific">Merismopedia glauca CCAP 1448/3</name>
    <dbReference type="NCBI Taxonomy" id="1296344"/>
    <lineage>
        <taxon>Bacteria</taxon>
        <taxon>Bacillati</taxon>
        <taxon>Cyanobacteriota</taxon>
        <taxon>Cyanophyceae</taxon>
        <taxon>Synechococcales</taxon>
        <taxon>Merismopediaceae</taxon>
        <taxon>Merismopedia</taxon>
    </lineage>
</organism>
<proteinExistence type="predicted"/>
<evidence type="ECO:0000313" key="2">
    <source>
        <dbReference type="EMBL" id="PSB04809.1"/>
    </source>
</evidence>
<feature type="transmembrane region" description="Helical" evidence="1">
    <location>
        <begin position="171"/>
        <end position="191"/>
    </location>
</feature>
<feature type="transmembrane region" description="Helical" evidence="1">
    <location>
        <begin position="117"/>
        <end position="140"/>
    </location>
</feature>
<feature type="transmembrane region" description="Helical" evidence="1">
    <location>
        <begin position="6"/>
        <end position="24"/>
    </location>
</feature>
<evidence type="ECO:0000313" key="3">
    <source>
        <dbReference type="Proteomes" id="UP000238762"/>
    </source>
</evidence>
<feature type="transmembrane region" description="Helical" evidence="1">
    <location>
        <begin position="146"/>
        <end position="164"/>
    </location>
</feature>
<dbReference type="EMBL" id="PVWJ01000007">
    <property type="protein sequence ID" value="PSB04809.1"/>
    <property type="molecule type" value="Genomic_DNA"/>
</dbReference>
<keyword evidence="1" id="KW-0472">Membrane</keyword>
<dbReference type="RefSeq" id="WP_106287044.1">
    <property type="nucleotide sequence ID" value="NZ_CAWNTC010000151.1"/>
</dbReference>
<dbReference type="Proteomes" id="UP000238762">
    <property type="component" value="Unassembled WGS sequence"/>
</dbReference>
<keyword evidence="1" id="KW-0812">Transmembrane</keyword>
<keyword evidence="1" id="KW-1133">Transmembrane helix</keyword>
<keyword evidence="3" id="KW-1185">Reference proteome</keyword>
<feature type="transmembrane region" description="Helical" evidence="1">
    <location>
        <begin position="80"/>
        <end position="105"/>
    </location>
</feature>
<name>A0A2T1C985_9CYAN</name>
<feature type="transmembrane region" description="Helical" evidence="1">
    <location>
        <begin position="45"/>
        <end position="68"/>
    </location>
</feature>
<protein>
    <recommendedName>
        <fullName evidence="4">CPBP family intramembrane metalloprotease</fullName>
    </recommendedName>
</protein>
<evidence type="ECO:0008006" key="4">
    <source>
        <dbReference type="Google" id="ProtNLM"/>
    </source>
</evidence>
<comment type="caution">
    <text evidence="2">The sequence shown here is derived from an EMBL/GenBank/DDBJ whole genome shotgun (WGS) entry which is preliminary data.</text>
</comment>
<gene>
    <name evidence="2" type="ORF">C7B64_02295</name>
</gene>
<dbReference type="AlphaFoldDB" id="A0A2T1C985"/>
<evidence type="ECO:0000256" key="1">
    <source>
        <dbReference type="SAM" id="Phobius"/>
    </source>
</evidence>